<protein>
    <submittedName>
        <fullName evidence="1">Uncharacterized protein</fullName>
    </submittedName>
</protein>
<reference evidence="1" key="1">
    <citation type="submission" date="2020-08" db="EMBL/GenBank/DDBJ databases">
        <title>Multicomponent nature underlies the extraordinary mechanical properties of spider dragline silk.</title>
        <authorList>
            <person name="Kono N."/>
            <person name="Nakamura H."/>
            <person name="Mori M."/>
            <person name="Yoshida Y."/>
            <person name="Ohtoshi R."/>
            <person name="Malay A.D."/>
            <person name="Moran D.A.P."/>
            <person name="Tomita M."/>
            <person name="Numata K."/>
            <person name="Arakawa K."/>
        </authorList>
    </citation>
    <scope>NUCLEOTIDE SEQUENCE</scope>
</reference>
<gene>
    <name evidence="1" type="ORF">NPIL_258341</name>
</gene>
<sequence length="93" mass="10879">KKRNGKQTCNCKMKVDFPNEWGIQRRRDGRGGGFRFQFCIPLCIHFCIDLGGRQKSCSGHQLRFSIINYFKPFSKSVIFKMWARPEFIMVLAA</sequence>
<dbReference type="EMBL" id="BMAW01023021">
    <property type="protein sequence ID" value="GFT80786.1"/>
    <property type="molecule type" value="Genomic_DNA"/>
</dbReference>
<evidence type="ECO:0000313" key="2">
    <source>
        <dbReference type="Proteomes" id="UP000887013"/>
    </source>
</evidence>
<feature type="non-terminal residue" evidence="1">
    <location>
        <position position="1"/>
    </location>
</feature>
<comment type="caution">
    <text evidence="1">The sequence shown here is derived from an EMBL/GenBank/DDBJ whole genome shotgun (WGS) entry which is preliminary data.</text>
</comment>
<keyword evidence="2" id="KW-1185">Reference proteome</keyword>
<proteinExistence type="predicted"/>
<dbReference type="Proteomes" id="UP000887013">
    <property type="component" value="Unassembled WGS sequence"/>
</dbReference>
<accession>A0A8X6PNP1</accession>
<organism evidence="1 2">
    <name type="scientific">Nephila pilipes</name>
    <name type="common">Giant wood spider</name>
    <name type="synonym">Nephila maculata</name>
    <dbReference type="NCBI Taxonomy" id="299642"/>
    <lineage>
        <taxon>Eukaryota</taxon>
        <taxon>Metazoa</taxon>
        <taxon>Ecdysozoa</taxon>
        <taxon>Arthropoda</taxon>
        <taxon>Chelicerata</taxon>
        <taxon>Arachnida</taxon>
        <taxon>Araneae</taxon>
        <taxon>Araneomorphae</taxon>
        <taxon>Entelegynae</taxon>
        <taxon>Araneoidea</taxon>
        <taxon>Nephilidae</taxon>
        <taxon>Nephila</taxon>
    </lineage>
</organism>
<name>A0A8X6PNP1_NEPPI</name>
<evidence type="ECO:0000313" key="1">
    <source>
        <dbReference type="EMBL" id="GFT80786.1"/>
    </source>
</evidence>
<dbReference type="AlphaFoldDB" id="A0A8X6PNP1"/>